<protein>
    <recommendedName>
        <fullName evidence="4">Outer membrane protein beta-barrel domain-containing protein</fullName>
    </recommendedName>
</protein>
<organism evidence="2 3">
    <name type="scientific">Hymenobacter edaphi</name>
    <dbReference type="NCBI Taxonomy" id="2211146"/>
    <lineage>
        <taxon>Bacteria</taxon>
        <taxon>Pseudomonadati</taxon>
        <taxon>Bacteroidota</taxon>
        <taxon>Cytophagia</taxon>
        <taxon>Cytophagales</taxon>
        <taxon>Hymenobacteraceae</taxon>
        <taxon>Hymenobacter</taxon>
    </lineage>
</organism>
<dbReference type="AlphaFoldDB" id="A0A328BRI9"/>
<dbReference type="Proteomes" id="UP000248553">
    <property type="component" value="Unassembled WGS sequence"/>
</dbReference>
<dbReference type="RefSeq" id="WP_111476443.1">
    <property type="nucleotide sequence ID" value="NZ_QHKM01000001.1"/>
</dbReference>
<sequence>MKTPLLFFGLGLFCTAARAQERPPAGEVSLHAGVTLTTLGYANQSVRNGGQGSGTVYRLASPTAELGPTVGITLALPVPPTGERTFLLLRGNLSYLRRSLVLRASSYGAYARPDSQIREQYRTLNARLLLGIRQYVHNFLVLEVGPSFGLAFRDDTRVRAHYLARPDSSFSTYSHGPAVGNVLLHAGLGYRPARAQRPWTVLLSYEYGLTKTTNLGLRESYAELTLHYPLRKR</sequence>
<comment type="caution">
    <text evidence="2">The sequence shown here is derived from an EMBL/GenBank/DDBJ whole genome shotgun (WGS) entry which is preliminary data.</text>
</comment>
<name>A0A328BRI9_9BACT</name>
<reference evidence="3" key="1">
    <citation type="submission" date="2018-05" db="EMBL/GenBank/DDBJ databases">
        <authorList>
            <person name="Nie L."/>
        </authorList>
    </citation>
    <scope>NUCLEOTIDE SEQUENCE [LARGE SCALE GENOMIC DNA]</scope>
    <source>
        <strain evidence="3">NL</strain>
    </source>
</reference>
<accession>A0A328BRI9</accession>
<feature type="signal peptide" evidence="1">
    <location>
        <begin position="1"/>
        <end position="19"/>
    </location>
</feature>
<dbReference type="EMBL" id="QHKM01000001">
    <property type="protein sequence ID" value="RAK69707.1"/>
    <property type="molecule type" value="Genomic_DNA"/>
</dbReference>
<feature type="chain" id="PRO_5016265325" description="Outer membrane protein beta-barrel domain-containing protein" evidence="1">
    <location>
        <begin position="20"/>
        <end position="233"/>
    </location>
</feature>
<evidence type="ECO:0000313" key="2">
    <source>
        <dbReference type="EMBL" id="RAK69707.1"/>
    </source>
</evidence>
<gene>
    <name evidence="2" type="ORF">DLM85_02305</name>
</gene>
<evidence type="ECO:0008006" key="4">
    <source>
        <dbReference type="Google" id="ProtNLM"/>
    </source>
</evidence>
<evidence type="ECO:0000256" key="1">
    <source>
        <dbReference type="SAM" id="SignalP"/>
    </source>
</evidence>
<proteinExistence type="predicted"/>
<evidence type="ECO:0000313" key="3">
    <source>
        <dbReference type="Proteomes" id="UP000248553"/>
    </source>
</evidence>
<keyword evidence="1" id="KW-0732">Signal</keyword>
<keyword evidence="3" id="KW-1185">Reference proteome</keyword>